<sequence length="90" mass="10458">MDLLKPILTEKTSAAVKLHNVYVFLVNIRHNKSDIKKIIENRYSVSVKNVRIIVCAPKRFKSKKIKKALVEFKKGQSIDFSNLDCYHNIQ</sequence>
<dbReference type="Gene3D" id="3.30.70.330">
    <property type="match status" value="1"/>
</dbReference>
<name>A0A068DRW5_9FLAO</name>
<evidence type="ECO:0000256" key="4">
    <source>
        <dbReference type="ARBA" id="ARBA00035481"/>
    </source>
</evidence>
<dbReference type="InterPro" id="IPR012677">
    <property type="entry name" value="Nucleotide-bd_a/b_plait_sf"/>
</dbReference>
<evidence type="ECO:0000256" key="1">
    <source>
        <dbReference type="ARBA" id="ARBA00006700"/>
    </source>
</evidence>
<dbReference type="GO" id="GO:0006412">
    <property type="term" value="P:translation"/>
    <property type="evidence" value="ECO:0007669"/>
    <property type="project" value="InterPro"/>
</dbReference>
<evidence type="ECO:0000313" key="5">
    <source>
        <dbReference type="EMBL" id="AID37346.1"/>
    </source>
</evidence>
<keyword evidence="2 5" id="KW-0689">Ribosomal protein</keyword>
<protein>
    <recommendedName>
        <fullName evidence="4">50S ribosomal protein L23</fullName>
    </recommendedName>
</protein>
<dbReference type="InterPro" id="IPR013025">
    <property type="entry name" value="Ribosomal_uL23-like"/>
</dbReference>
<reference evidence="5 6" key="1">
    <citation type="journal article" date="2014" name="Genome Biol. Evol.">
        <title>Genome sequence of "Candidatus Walczuchella monophlebidarum" the flavobacterial endosymbiont of Llaveia axin axin (Hemiptera: Coccoidea: Monophlebidae).</title>
        <authorList>
            <person name="Rosas-Perez T."/>
            <person name="Rosenblueth M."/>
            <person name="Rincon-Rosales R."/>
            <person name="Mora J."/>
            <person name="Martinez-Romero E."/>
        </authorList>
    </citation>
    <scope>NUCLEOTIDE SEQUENCE [LARGE SCALE GENOMIC DNA]</scope>
    <source>
        <strain evidence="5">FNIIJ</strain>
    </source>
</reference>
<dbReference type="Pfam" id="PF00276">
    <property type="entry name" value="Ribosomal_L23"/>
    <property type="match status" value="1"/>
</dbReference>
<evidence type="ECO:0000256" key="3">
    <source>
        <dbReference type="ARBA" id="ARBA00023274"/>
    </source>
</evidence>
<dbReference type="GO" id="GO:0003735">
    <property type="term" value="F:structural constituent of ribosome"/>
    <property type="evidence" value="ECO:0007669"/>
    <property type="project" value="InterPro"/>
</dbReference>
<comment type="similarity">
    <text evidence="1">Belongs to the universal ribosomal protein uL23 family.</text>
</comment>
<proteinExistence type="inferred from homology"/>
<dbReference type="RefSeq" id="WP_038436060.1">
    <property type="nucleotide sequence ID" value="NZ_CP006873.1"/>
</dbReference>
<dbReference type="EMBL" id="CP006873">
    <property type="protein sequence ID" value="AID37346.1"/>
    <property type="molecule type" value="Genomic_DNA"/>
</dbReference>
<dbReference type="Proteomes" id="UP000027148">
    <property type="component" value="Chromosome"/>
</dbReference>
<dbReference type="InterPro" id="IPR012678">
    <property type="entry name" value="Ribosomal_uL23/eL15/eS24_sf"/>
</dbReference>
<evidence type="ECO:0000256" key="2">
    <source>
        <dbReference type="ARBA" id="ARBA00022980"/>
    </source>
</evidence>
<dbReference type="AlphaFoldDB" id="A0A068DRW5"/>
<organism evidence="5 6">
    <name type="scientific">Candidatus Walczuchella monophlebidarum</name>
    <dbReference type="NCBI Taxonomy" id="1415657"/>
    <lineage>
        <taxon>Bacteria</taxon>
        <taxon>Pseudomonadati</taxon>
        <taxon>Bacteroidota</taxon>
        <taxon>Flavobacteriia</taxon>
        <taxon>Flavobacteriales</taxon>
        <taxon>Candidatus Walczuchella</taxon>
    </lineage>
</organism>
<dbReference type="GO" id="GO:0005840">
    <property type="term" value="C:ribosome"/>
    <property type="evidence" value="ECO:0007669"/>
    <property type="project" value="UniProtKB-KW"/>
</dbReference>
<keyword evidence="3" id="KW-0687">Ribonucleoprotein</keyword>
<gene>
    <name evidence="5" type="primary">rplW</name>
    <name evidence="5" type="ORF">FNIIJ_042</name>
</gene>
<dbReference type="OrthoDB" id="9797862at2"/>
<evidence type="ECO:0000313" key="6">
    <source>
        <dbReference type="Proteomes" id="UP000027148"/>
    </source>
</evidence>
<dbReference type="SUPFAM" id="SSF54189">
    <property type="entry name" value="Ribosomal proteins S24e, L23 and L15e"/>
    <property type="match status" value="1"/>
</dbReference>
<accession>A0A068DRW5</accession>
<keyword evidence="6" id="KW-1185">Reference proteome</keyword>
<dbReference type="STRING" id="1415657.FNIIJ_042"/>
<dbReference type="GO" id="GO:1990904">
    <property type="term" value="C:ribonucleoprotein complex"/>
    <property type="evidence" value="ECO:0007669"/>
    <property type="project" value="UniProtKB-KW"/>
</dbReference>
<dbReference type="KEGG" id="elv:FNIIJ_042"/>
<dbReference type="HOGENOM" id="CLU_037562_3_0_10"/>